<sequence>MTNARRRGRQSGEGGTGSLVGARRFTTRQRRLLTVAAAVTVVALVVALIAAIGTSRVDDGVTESERTTVLRAAETAITALMNFGPETTPDDARRTGALLADPLALDFRARGYDVMVGGAIATGVRVQSRVVGAGLHSYSDERARVLVFLDQQLRPGRGAAEPDGDLSGTAPTARWAAMRKVDGNWLLADLQPVGDITR</sequence>
<keyword evidence="6" id="KW-1185">Reference proteome</keyword>
<dbReference type="GO" id="GO:0016020">
    <property type="term" value="C:membrane"/>
    <property type="evidence" value="ECO:0007669"/>
    <property type="project" value="UniProtKB-SubCell"/>
</dbReference>
<evidence type="ECO:0000256" key="4">
    <source>
        <dbReference type="SAM" id="Phobius"/>
    </source>
</evidence>
<dbReference type="STRING" id="526226.Gbro_3786"/>
<protein>
    <recommendedName>
        <fullName evidence="7">Mce-associated membrane protein</fullName>
    </recommendedName>
</protein>
<dbReference type="eggNOG" id="ENOG5031VUN">
    <property type="taxonomic scope" value="Bacteria"/>
</dbReference>
<evidence type="ECO:0000313" key="5">
    <source>
        <dbReference type="EMBL" id="ACY22965.1"/>
    </source>
</evidence>
<dbReference type="PANTHER" id="PTHR37042">
    <property type="entry name" value="OUTER MEMBRANE PROTEIN RV1973"/>
    <property type="match status" value="1"/>
</dbReference>
<dbReference type="AlphaFoldDB" id="D0L335"/>
<evidence type="ECO:0000256" key="3">
    <source>
        <dbReference type="SAM" id="MobiDB-lite"/>
    </source>
</evidence>
<feature type="region of interest" description="Disordered" evidence="3">
    <location>
        <begin position="1"/>
        <end position="21"/>
    </location>
</feature>
<name>D0L335_GORB4</name>
<dbReference type="KEGG" id="gbr:Gbro_3786"/>
<evidence type="ECO:0000256" key="2">
    <source>
        <dbReference type="ARBA" id="ARBA00023136"/>
    </source>
</evidence>
<proteinExistence type="predicted"/>
<accession>D0L335</accession>
<evidence type="ECO:0008006" key="7">
    <source>
        <dbReference type="Google" id="ProtNLM"/>
    </source>
</evidence>
<keyword evidence="2 4" id="KW-0472">Membrane</keyword>
<keyword evidence="4" id="KW-0812">Transmembrane</keyword>
<reference evidence="5 6" key="2">
    <citation type="journal article" date="2010" name="Stand. Genomic Sci.">
        <title>Complete genome sequence of Gordonia bronchialis type strain (3410).</title>
        <authorList>
            <person name="Ivanova N."/>
            <person name="Sikorski J."/>
            <person name="Jando M."/>
            <person name="Lapidus A."/>
            <person name="Nolan M."/>
            <person name="Lucas S."/>
            <person name="Del Rio T.G."/>
            <person name="Tice H."/>
            <person name="Copeland A."/>
            <person name="Cheng J.F."/>
            <person name="Chen F."/>
            <person name="Bruce D."/>
            <person name="Goodwin L."/>
            <person name="Pitluck S."/>
            <person name="Mavromatis K."/>
            <person name="Ovchinnikova G."/>
            <person name="Pati A."/>
            <person name="Chen A."/>
            <person name="Palaniappan K."/>
            <person name="Land M."/>
            <person name="Hauser L."/>
            <person name="Chang Y.J."/>
            <person name="Jeffries C.D."/>
            <person name="Chain P."/>
            <person name="Saunders E."/>
            <person name="Han C."/>
            <person name="Detter J.C."/>
            <person name="Brettin T."/>
            <person name="Rohde M."/>
            <person name="Goker M."/>
            <person name="Bristow J."/>
            <person name="Eisen J.A."/>
            <person name="Markowitz V."/>
            <person name="Hugenholtz P."/>
            <person name="Klenk H.P."/>
            <person name="Kyrpides N.C."/>
        </authorList>
    </citation>
    <scope>NUCLEOTIDE SEQUENCE [LARGE SCALE GENOMIC DNA]</scope>
    <source>
        <strain evidence="6">ATCC 25592 / DSM 43247 / BCRC 13721 / JCM 3198 / KCTC 3076 / NBRC 16047 / NCTC 10667</strain>
    </source>
</reference>
<dbReference type="RefSeq" id="WP_012835469.1">
    <property type="nucleotide sequence ID" value="NC_013441.1"/>
</dbReference>
<evidence type="ECO:0000256" key="1">
    <source>
        <dbReference type="ARBA" id="ARBA00004370"/>
    </source>
</evidence>
<dbReference type="HOGENOM" id="CLU_1530437_0_0_11"/>
<dbReference type="PANTHER" id="PTHR37042:SF4">
    <property type="entry name" value="OUTER MEMBRANE PROTEIN RV1973"/>
    <property type="match status" value="1"/>
</dbReference>
<reference evidence="6" key="1">
    <citation type="submission" date="2009-10" db="EMBL/GenBank/DDBJ databases">
        <title>The complete chromosome of Gordonia bronchialis DSM 43247.</title>
        <authorList>
            <consortium name="US DOE Joint Genome Institute (JGI-PGF)"/>
            <person name="Lucas S."/>
            <person name="Copeland A."/>
            <person name="Lapidus A."/>
            <person name="Glavina del Rio T."/>
            <person name="Dalin E."/>
            <person name="Tice H."/>
            <person name="Bruce D."/>
            <person name="Goodwin L."/>
            <person name="Pitluck S."/>
            <person name="Kyrpides N."/>
            <person name="Mavromatis K."/>
            <person name="Ivanova N."/>
            <person name="Ovchinnikova G."/>
            <person name="Saunders E."/>
            <person name="Brettin T."/>
            <person name="Detter J.C."/>
            <person name="Han C."/>
            <person name="Larimer F."/>
            <person name="Land M."/>
            <person name="Hauser L."/>
            <person name="Markowitz V."/>
            <person name="Cheng J.-F."/>
            <person name="Hugenholtz P."/>
            <person name="Woyke T."/>
            <person name="Wu D."/>
            <person name="Jando M."/>
            <person name="Schneider S."/>
            <person name="Goeker M."/>
            <person name="Klenk H.-P."/>
            <person name="Eisen J.A."/>
        </authorList>
    </citation>
    <scope>NUCLEOTIDE SEQUENCE [LARGE SCALE GENOMIC DNA]</scope>
    <source>
        <strain evidence="6">ATCC 25592 / DSM 43247 / BCRC 13721 / JCM 3198 / KCTC 3076 / NBRC 16047 / NCTC 10667</strain>
    </source>
</reference>
<comment type="subcellular location">
    <subcellularLocation>
        <location evidence="1">Membrane</location>
    </subcellularLocation>
</comment>
<feature type="transmembrane region" description="Helical" evidence="4">
    <location>
        <begin position="32"/>
        <end position="53"/>
    </location>
</feature>
<gene>
    <name evidence="5" type="ordered locus">Gbro_3786</name>
</gene>
<dbReference type="EMBL" id="CP001802">
    <property type="protein sequence ID" value="ACY22965.1"/>
    <property type="molecule type" value="Genomic_DNA"/>
</dbReference>
<evidence type="ECO:0000313" key="6">
    <source>
        <dbReference type="Proteomes" id="UP000001219"/>
    </source>
</evidence>
<dbReference type="Proteomes" id="UP000001219">
    <property type="component" value="Chromosome"/>
</dbReference>
<organism evidence="5 6">
    <name type="scientific">Gordonia bronchialis (strain ATCC 25592 / DSM 43247 / BCRC 13721 / JCM 3198 / KCTC 3076 / NBRC 16047 / NCTC 10667)</name>
    <name type="common">Rhodococcus bronchialis</name>
    <dbReference type="NCBI Taxonomy" id="526226"/>
    <lineage>
        <taxon>Bacteria</taxon>
        <taxon>Bacillati</taxon>
        <taxon>Actinomycetota</taxon>
        <taxon>Actinomycetes</taxon>
        <taxon>Mycobacteriales</taxon>
        <taxon>Gordoniaceae</taxon>
        <taxon>Gordonia</taxon>
    </lineage>
</organism>
<keyword evidence="4" id="KW-1133">Transmembrane helix</keyword>